<evidence type="ECO:0000313" key="2">
    <source>
        <dbReference type="Proteomes" id="UP001419268"/>
    </source>
</evidence>
<reference evidence="1 2" key="1">
    <citation type="submission" date="2024-01" db="EMBL/GenBank/DDBJ databases">
        <title>Genome assemblies of Stephania.</title>
        <authorList>
            <person name="Yang L."/>
        </authorList>
    </citation>
    <scope>NUCLEOTIDE SEQUENCE [LARGE SCALE GENOMIC DNA]</scope>
    <source>
        <strain evidence="1">JXDWG</strain>
        <tissue evidence="1">Leaf</tissue>
    </source>
</reference>
<sequence length="112" mass="13363">MDRPSSLLSLSRHLEQVLFERTDEDLKNMMEVYNGGSFSIRVYLFKRVESVDESAMKQAYESSTRIEVVEDHKYCKLHDEMQLSRNNFVNRQMEETTIEIDHATRLPPKHYY</sequence>
<keyword evidence="2" id="KW-1185">Reference proteome</keyword>
<accession>A0AAP0FJT3</accession>
<dbReference type="Proteomes" id="UP001419268">
    <property type="component" value="Unassembled WGS sequence"/>
</dbReference>
<proteinExistence type="predicted"/>
<dbReference type="AlphaFoldDB" id="A0AAP0FJT3"/>
<gene>
    <name evidence="1" type="ORF">Scep_023038</name>
</gene>
<organism evidence="1 2">
    <name type="scientific">Stephania cephalantha</name>
    <dbReference type="NCBI Taxonomy" id="152367"/>
    <lineage>
        <taxon>Eukaryota</taxon>
        <taxon>Viridiplantae</taxon>
        <taxon>Streptophyta</taxon>
        <taxon>Embryophyta</taxon>
        <taxon>Tracheophyta</taxon>
        <taxon>Spermatophyta</taxon>
        <taxon>Magnoliopsida</taxon>
        <taxon>Ranunculales</taxon>
        <taxon>Menispermaceae</taxon>
        <taxon>Menispermoideae</taxon>
        <taxon>Cissampelideae</taxon>
        <taxon>Stephania</taxon>
    </lineage>
</organism>
<protein>
    <submittedName>
        <fullName evidence="1">Uncharacterized protein</fullName>
    </submittedName>
</protein>
<evidence type="ECO:0000313" key="1">
    <source>
        <dbReference type="EMBL" id="KAK9106194.1"/>
    </source>
</evidence>
<comment type="caution">
    <text evidence="1">The sequence shown here is derived from an EMBL/GenBank/DDBJ whole genome shotgun (WGS) entry which is preliminary data.</text>
</comment>
<dbReference type="EMBL" id="JBBNAG010000009">
    <property type="protein sequence ID" value="KAK9106194.1"/>
    <property type="molecule type" value="Genomic_DNA"/>
</dbReference>
<name>A0AAP0FJT3_9MAGN</name>